<feature type="region of interest" description="Disordered" evidence="1">
    <location>
        <begin position="40"/>
        <end position="68"/>
    </location>
</feature>
<dbReference type="AlphaFoldDB" id="A0A9P4IQW4"/>
<feature type="non-terminal residue" evidence="2">
    <location>
        <position position="1"/>
    </location>
</feature>
<dbReference type="EMBL" id="ML978121">
    <property type="protein sequence ID" value="KAF2103710.1"/>
    <property type="molecule type" value="Genomic_DNA"/>
</dbReference>
<evidence type="ECO:0000313" key="3">
    <source>
        <dbReference type="Proteomes" id="UP000799772"/>
    </source>
</evidence>
<organism evidence="2 3">
    <name type="scientific">Rhizodiscina lignyota</name>
    <dbReference type="NCBI Taxonomy" id="1504668"/>
    <lineage>
        <taxon>Eukaryota</taxon>
        <taxon>Fungi</taxon>
        <taxon>Dikarya</taxon>
        <taxon>Ascomycota</taxon>
        <taxon>Pezizomycotina</taxon>
        <taxon>Dothideomycetes</taxon>
        <taxon>Pleosporomycetidae</taxon>
        <taxon>Aulographales</taxon>
        <taxon>Rhizodiscinaceae</taxon>
        <taxon>Rhizodiscina</taxon>
    </lineage>
</organism>
<proteinExistence type="predicted"/>
<dbReference type="OrthoDB" id="4502478at2759"/>
<keyword evidence="3" id="KW-1185">Reference proteome</keyword>
<evidence type="ECO:0000313" key="2">
    <source>
        <dbReference type="EMBL" id="KAF2103710.1"/>
    </source>
</evidence>
<feature type="non-terminal residue" evidence="2">
    <location>
        <position position="114"/>
    </location>
</feature>
<sequence length="114" mass="13375">PKLAQSRSKSDFFKHLGWSEKNEGHKRLYNLMKDEASEARKALSADRSNLNAEARNDSKVRPPYSSSQMTETALYNEVMLIWRNASPETQQVYDYGRTHEQGNVDNWIIRWVLW</sequence>
<comment type="caution">
    <text evidence="2">The sequence shown here is derived from an EMBL/GenBank/DDBJ whole genome shotgun (WGS) entry which is preliminary data.</text>
</comment>
<reference evidence="2" key="1">
    <citation type="journal article" date="2020" name="Stud. Mycol.">
        <title>101 Dothideomycetes genomes: a test case for predicting lifestyles and emergence of pathogens.</title>
        <authorList>
            <person name="Haridas S."/>
            <person name="Albert R."/>
            <person name="Binder M."/>
            <person name="Bloem J."/>
            <person name="Labutti K."/>
            <person name="Salamov A."/>
            <person name="Andreopoulos B."/>
            <person name="Baker S."/>
            <person name="Barry K."/>
            <person name="Bills G."/>
            <person name="Bluhm B."/>
            <person name="Cannon C."/>
            <person name="Castanera R."/>
            <person name="Culley D."/>
            <person name="Daum C."/>
            <person name="Ezra D."/>
            <person name="Gonzalez J."/>
            <person name="Henrissat B."/>
            <person name="Kuo A."/>
            <person name="Liang C."/>
            <person name="Lipzen A."/>
            <person name="Lutzoni F."/>
            <person name="Magnuson J."/>
            <person name="Mondo S."/>
            <person name="Nolan M."/>
            <person name="Ohm R."/>
            <person name="Pangilinan J."/>
            <person name="Park H.-J."/>
            <person name="Ramirez L."/>
            <person name="Alfaro M."/>
            <person name="Sun H."/>
            <person name="Tritt A."/>
            <person name="Yoshinaga Y."/>
            <person name="Zwiers L.-H."/>
            <person name="Turgeon B."/>
            <person name="Goodwin S."/>
            <person name="Spatafora J."/>
            <person name="Crous P."/>
            <person name="Grigoriev I."/>
        </authorList>
    </citation>
    <scope>NUCLEOTIDE SEQUENCE</scope>
    <source>
        <strain evidence="2">CBS 133067</strain>
    </source>
</reference>
<gene>
    <name evidence="2" type="ORF">NA57DRAFT_21096</name>
</gene>
<evidence type="ECO:0000256" key="1">
    <source>
        <dbReference type="SAM" id="MobiDB-lite"/>
    </source>
</evidence>
<name>A0A9P4IQW4_9PEZI</name>
<accession>A0A9P4IQW4</accession>
<protein>
    <submittedName>
        <fullName evidence="2">Uncharacterized protein</fullName>
    </submittedName>
</protein>
<dbReference type="Proteomes" id="UP000799772">
    <property type="component" value="Unassembled WGS sequence"/>
</dbReference>